<organism evidence="2 3">
    <name type="scientific">Vitis vinifera</name>
    <name type="common">Grape</name>
    <dbReference type="NCBI Taxonomy" id="29760"/>
    <lineage>
        <taxon>Eukaryota</taxon>
        <taxon>Viridiplantae</taxon>
        <taxon>Streptophyta</taxon>
        <taxon>Embryophyta</taxon>
        <taxon>Tracheophyta</taxon>
        <taxon>Spermatophyta</taxon>
        <taxon>Magnoliopsida</taxon>
        <taxon>eudicotyledons</taxon>
        <taxon>Gunneridae</taxon>
        <taxon>Pentapetalae</taxon>
        <taxon>rosids</taxon>
        <taxon>Vitales</taxon>
        <taxon>Vitaceae</taxon>
        <taxon>Viteae</taxon>
        <taxon>Vitis</taxon>
    </lineage>
</organism>
<evidence type="ECO:0000313" key="2">
    <source>
        <dbReference type="EMBL" id="CCB60155.1"/>
    </source>
</evidence>
<evidence type="ECO:0000256" key="1">
    <source>
        <dbReference type="SAM" id="MobiDB-lite"/>
    </source>
</evidence>
<gene>
    <name evidence="2" type="ordered locus">VIT_07s0005g04000</name>
</gene>
<feature type="region of interest" description="Disordered" evidence="1">
    <location>
        <begin position="1"/>
        <end position="29"/>
    </location>
</feature>
<dbReference type="InParanoid" id="F6HZP0"/>
<evidence type="ECO:0000313" key="3">
    <source>
        <dbReference type="Proteomes" id="UP000009183"/>
    </source>
</evidence>
<proteinExistence type="predicted"/>
<accession>F6HZP0</accession>
<keyword evidence="3" id="KW-1185">Reference proteome</keyword>
<dbReference type="PaxDb" id="29760-VIT_07s0005g04000.t01"/>
<dbReference type="AlphaFoldDB" id="F6HZP0"/>
<sequence>MPRGRRKPELKVQWNDENGKELAQVHETR</sequence>
<name>F6HZP0_VITVI</name>
<dbReference type="EMBL" id="FN596502">
    <property type="protein sequence ID" value="CCB60155.1"/>
    <property type="molecule type" value="Genomic_DNA"/>
</dbReference>
<feature type="compositionally biased region" description="Basic and acidic residues" evidence="1">
    <location>
        <begin position="17"/>
        <end position="29"/>
    </location>
</feature>
<dbReference type="Proteomes" id="UP000009183">
    <property type="component" value="Chromosome 7"/>
</dbReference>
<dbReference type="HOGENOM" id="CLU_3411320_0_0_1"/>
<reference evidence="3" key="1">
    <citation type="journal article" date="2007" name="Nature">
        <title>The grapevine genome sequence suggests ancestral hexaploidization in major angiosperm phyla.</title>
        <authorList>
            <consortium name="The French-Italian Public Consortium for Grapevine Genome Characterization."/>
            <person name="Jaillon O."/>
            <person name="Aury J.-M."/>
            <person name="Noel B."/>
            <person name="Policriti A."/>
            <person name="Clepet C."/>
            <person name="Casagrande A."/>
            <person name="Choisne N."/>
            <person name="Aubourg S."/>
            <person name="Vitulo N."/>
            <person name="Jubin C."/>
            <person name="Vezzi A."/>
            <person name="Legeai F."/>
            <person name="Hugueney P."/>
            <person name="Dasilva C."/>
            <person name="Horner D."/>
            <person name="Mica E."/>
            <person name="Jublot D."/>
            <person name="Poulain J."/>
            <person name="Bruyere C."/>
            <person name="Billault A."/>
            <person name="Segurens B."/>
            <person name="Gouyvenoux M."/>
            <person name="Ugarte E."/>
            <person name="Cattonaro F."/>
            <person name="Anthouard V."/>
            <person name="Vico V."/>
            <person name="Del Fabbro C."/>
            <person name="Alaux M."/>
            <person name="Di Gaspero G."/>
            <person name="Dumas V."/>
            <person name="Felice N."/>
            <person name="Paillard S."/>
            <person name="Juman I."/>
            <person name="Moroldo M."/>
            <person name="Scalabrin S."/>
            <person name="Canaguier A."/>
            <person name="Le Clainche I."/>
            <person name="Malacrida G."/>
            <person name="Durand E."/>
            <person name="Pesole G."/>
            <person name="Laucou V."/>
            <person name="Chatelet P."/>
            <person name="Merdinoglu D."/>
            <person name="Delledonne M."/>
            <person name="Pezzotti M."/>
            <person name="Lecharny A."/>
            <person name="Scarpelli C."/>
            <person name="Artiguenave F."/>
            <person name="Pe M.E."/>
            <person name="Valle G."/>
            <person name="Morgante M."/>
            <person name="Caboche M."/>
            <person name="Adam-Blondon A.-F."/>
            <person name="Weissenbach J."/>
            <person name="Quetier F."/>
            <person name="Wincker P."/>
        </authorList>
    </citation>
    <scope>NUCLEOTIDE SEQUENCE [LARGE SCALE GENOMIC DNA]</scope>
    <source>
        <strain evidence="3">cv. Pinot noir / PN40024</strain>
    </source>
</reference>
<protein>
    <submittedName>
        <fullName evidence="2">Uncharacterized protein</fullName>
    </submittedName>
</protein>